<dbReference type="Gene3D" id="6.10.140.2150">
    <property type="match status" value="1"/>
</dbReference>
<evidence type="ECO:0000256" key="1">
    <source>
        <dbReference type="ARBA" id="ARBA00001933"/>
    </source>
</evidence>
<organism evidence="19 20">
    <name type="scientific">Oopsacas minuta</name>
    <dbReference type="NCBI Taxonomy" id="111878"/>
    <lineage>
        <taxon>Eukaryota</taxon>
        <taxon>Metazoa</taxon>
        <taxon>Porifera</taxon>
        <taxon>Hexactinellida</taxon>
        <taxon>Hexasterophora</taxon>
        <taxon>Lyssacinosida</taxon>
        <taxon>Leucopsacidae</taxon>
        <taxon>Oopsacas</taxon>
    </lineage>
</organism>
<dbReference type="InterPro" id="IPR015422">
    <property type="entry name" value="PyrdxlP-dep_Trfase_small"/>
</dbReference>
<dbReference type="GO" id="GO:0008117">
    <property type="term" value="F:sphinganine-1-phosphate aldolase activity"/>
    <property type="evidence" value="ECO:0007669"/>
    <property type="project" value="UniProtKB-EC"/>
</dbReference>
<accession>A0AAV7KFK9</accession>
<keyword evidence="8" id="KW-0746">Sphingolipid metabolism</keyword>
<keyword evidence="12 17" id="KW-0456">Lyase</keyword>
<name>A0AAV7KFK9_9METZ</name>
<evidence type="ECO:0000256" key="2">
    <source>
        <dbReference type="ARBA" id="ARBA00004389"/>
    </source>
</evidence>
<evidence type="ECO:0000256" key="8">
    <source>
        <dbReference type="ARBA" id="ARBA00022919"/>
    </source>
</evidence>
<evidence type="ECO:0000256" key="10">
    <source>
        <dbReference type="ARBA" id="ARBA00023098"/>
    </source>
</evidence>
<protein>
    <recommendedName>
        <fullName evidence="14">sphinganine-1-phosphate aldolase</fullName>
        <ecNumber evidence="14">4.1.2.27</ecNumber>
    </recommendedName>
    <alternativeName>
        <fullName evidence="15">Sphingosine-1-phosphate aldolase</fullName>
    </alternativeName>
</protein>
<dbReference type="InterPro" id="IPR015421">
    <property type="entry name" value="PyrdxlP-dep_Trfase_major"/>
</dbReference>
<comment type="pathway">
    <text evidence="4">Sphingolipid metabolism.</text>
</comment>
<evidence type="ECO:0000313" key="19">
    <source>
        <dbReference type="EMBL" id="KAI6660073.1"/>
    </source>
</evidence>
<evidence type="ECO:0000256" key="16">
    <source>
        <dbReference type="PIRSR" id="PIRSR602129-50"/>
    </source>
</evidence>
<dbReference type="PANTHER" id="PTHR42735:SF6">
    <property type="entry name" value="SPHINGOSINE-1-PHOSPHATE LYASE 1"/>
    <property type="match status" value="1"/>
</dbReference>
<dbReference type="InterPro" id="IPR050477">
    <property type="entry name" value="GrpII_AminoAcid_Decarb"/>
</dbReference>
<dbReference type="EC" id="4.1.2.27" evidence="14"/>
<evidence type="ECO:0000256" key="3">
    <source>
        <dbReference type="ARBA" id="ARBA00004760"/>
    </source>
</evidence>
<keyword evidence="11" id="KW-0472">Membrane</keyword>
<evidence type="ECO:0000256" key="11">
    <source>
        <dbReference type="ARBA" id="ARBA00023136"/>
    </source>
</evidence>
<comment type="similarity">
    <text evidence="13">Belongs to the group II decarboxylase family. Sphingosine-1-phosphate lyase subfamily.</text>
</comment>
<comment type="subcellular location">
    <subcellularLocation>
        <location evidence="2">Endoplasmic reticulum membrane</location>
        <topology evidence="2">Single-pass membrane protein</topology>
    </subcellularLocation>
</comment>
<evidence type="ECO:0000256" key="15">
    <source>
        <dbReference type="ARBA" id="ARBA00042568"/>
    </source>
</evidence>
<dbReference type="FunFam" id="3.40.640.10:FF:000020">
    <property type="entry name" value="sphingosine-1-phosphate lyase 1"/>
    <property type="match status" value="1"/>
</dbReference>
<dbReference type="InterPro" id="IPR002129">
    <property type="entry name" value="PyrdxlP-dep_de-COase"/>
</dbReference>
<evidence type="ECO:0000256" key="18">
    <source>
        <dbReference type="SAM" id="SignalP"/>
    </source>
</evidence>
<dbReference type="InterPro" id="IPR015424">
    <property type="entry name" value="PyrdxlP-dep_Trfase"/>
</dbReference>
<dbReference type="EMBL" id="JAKMXF010000044">
    <property type="protein sequence ID" value="KAI6660073.1"/>
    <property type="molecule type" value="Genomic_DNA"/>
</dbReference>
<evidence type="ECO:0000256" key="7">
    <source>
        <dbReference type="ARBA" id="ARBA00022898"/>
    </source>
</evidence>
<proteinExistence type="inferred from homology"/>
<evidence type="ECO:0000256" key="5">
    <source>
        <dbReference type="ARBA" id="ARBA00022692"/>
    </source>
</evidence>
<dbReference type="GO" id="GO:0030170">
    <property type="term" value="F:pyridoxal phosphate binding"/>
    <property type="evidence" value="ECO:0007669"/>
    <property type="project" value="InterPro"/>
</dbReference>
<feature type="modified residue" description="N6-(pyridoxal phosphate)lysine" evidence="16">
    <location>
        <position position="378"/>
    </location>
</feature>
<comment type="pathway">
    <text evidence="3">Lipid metabolism; sphingolipid metabolism.</text>
</comment>
<evidence type="ECO:0000313" key="20">
    <source>
        <dbReference type="Proteomes" id="UP001165289"/>
    </source>
</evidence>
<keyword evidence="9" id="KW-1133">Transmembrane helix</keyword>
<reference evidence="19 20" key="1">
    <citation type="journal article" date="2023" name="BMC Biol.">
        <title>The compact genome of the sponge Oopsacas minuta (Hexactinellida) is lacking key metazoan core genes.</title>
        <authorList>
            <person name="Santini S."/>
            <person name="Schenkelaars Q."/>
            <person name="Jourda C."/>
            <person name="Duchesne M."/>
            <person name="Belahbib H."/>
            <person name="Rocher C."/>
            <person name="Selva M."/>
            <person name="Riesgo A."/>
            <person name="Vervoort M."/>
            <person name="Leys S.P."/>
            <person name="Kodjabachian L."/>
            <person name="Le Bivic A."/>
            <person name="Borchiellini C."/>
            <person name="Claverie J.M."/>
            <person name="Renard E."/>
        </authorList>
    </citation>
    <scope>NUCLEOTIDE SEQUENCE [LARGE SCALE GENOMIC DNA]</scope>
    <source>
        <strain evidence="19">SPO-2</strain>
    </source>
</reference>
<feature type="chain" id="PRO_5043787339" description="sphinganine-1-phosphate aldolase" evidence="18">
    <location>
        <begin position="17"/>
        <end position="576"/>
    </location>
</feature>
<keyword evidence="10" id="KW-0443">Lipid metabolism</keyword>
<keyword evidence="20" id="KW-1185">Reference proteome</keyword>
<evidence type="ECO:0000256" key="6">
    <source>
        <dbReference type="ARBA" id="ARBA00022824"/>
    </source>
</evidence>
<dbReference type="GO" id="GO:0030149">
    <property type="term" value="P:sphingolipid catabolic process"/>
    <property type="evidence" value="ECO:0007669"/>
    <property type="project" value="TreeGrafter"/>
</dbReference>
<evidence type="ECO:0000256" key="12">
    <source>
        <dbReference type="ARBA" id="ARBA00023239"/>
    </source>
</evidence>
<sequence length="576" mass="64820">MHKLLLILSLLALSVGIFPERWMNILHTCTSYLVKNQFVSDERVTNIQSHLFLPDYFSSPLPVWRVALISSILTFLIYRVHIFVVDHRLPCHQRALQYIFDTVRRFPIIKTMIAKEISKVTVMLNDSFKPMENSPPSKRVLPIKGLTREELNKECKLHANMGEWRWKEGRVSGAVYVHDEEHRVMMEDVYGLFYESNPLHPDVFPGVRKMEAEIVSMCLHLFHGQNGGCGATTSGGTESILMAMKAYREIGYSRGIKYPEIVLTHSSHSAFIKACSYFGMRPVRLSVDKDYKSDVSSYRKAITENTVVLIASAPGFPHGVIDPVEEIAKLGLKYNVGVHVDCCLGGLLVPFVEETGRSIPVVDFRVDGVTSISCDTHKYGYGPKGCSVIMYRSQQLRNMQYFVDTDWAGGIYASPCIAGSRSGLTLAGTWATLVHIGREGYVEKTKAIIEIRENIEKCVRNIPDLFVFGTPQLSVLAIGSKTIDIYCVSDCLSKKGWHLNNLQFPAGFHICFTSIHIGRDIPKQFVSDLIQSIEEVKTSHIKPSGIAGIYGMAVNIPDRKLVREISHLYIDTFFKT</sequence>
<keyword evidence="7 16" id="KW-0663">Pyridoxal phosphate</keyword>
<dbReference type="Gene3D" id="3.90.1150.10">
    <property type="entry name" value="Aspartate Aminotransferase, domain 1"/>
    <property type="match status" value="1"/>
</dbReference>
<dbReference type="GO" id="GO:0019752">
    <property type="term" value="P:carboxylic acid metabolic process"/>
    <property type="evidence" value="ECO:0007669"/>
    <property type="project" value="InterPro"/>
</dbReference>
<feature type="signal peptide" evidence="18">
    <location>
        <begin position="1"/>
        <end position="16"/>
    </location>
</feature>
<keyword evidence="5" id="KW-0812">Transmembrane</keyword>
<dbReference type="Proteomes" id="UP001165289">
    <property type="component" value="Unassembled WGS sequence"/>
</dbReference>
<keyword evidence="18" id="KW-0732">Signal</keyword>
<dbReference type="PANTHER" id="PTHR42735">
    <property type="match status" value="1"/>
</dbReference>
<evidence type="ECO:0000256" key="14">
    <source>
        <dbReference type="ARBA" id="ARBA00038965"/>
    </source>
</evidence>
<dbReference type="Gene3D" id="3.40.640.10">
    <property type="entry name" value="Type I PLP-dependent aspartate aminotransferase-like (Major domain)"/>
    <property type="match status" value="1"/>
</dbReference>
<comment type="cofactor">
    <cofactor evidence="1 16 17">
        <name>pyridoxal 5'-phosphate</name>
        <dbReference type="ChEBI" id="CHEBI:597326"/>
    </cofactor>
</comment>
<comment type="caution">
    <text evidence="19">The sequence shown here is derived from an EMBL/GenBank/DDBJ whole genome shotgun (WGS) entry which is preliminary data.</text>
</comment>
<dbReference type="GO" id="GO:0005789">
    <property type="term" value="C:endoplasmic reticulum membrane"/>
    <property type="evidence" value="ECO:0007669"/>
    <property type="project" value="UniProtKB-SubCell"/>
</dbReference>
<evidence type="ECO:0000256" key="9">
    <source>
        <dbReference type="ARBA" id="ARBA00022989"/>
    </source>
</evidence>
<keyword evidence="6" id="KW-0256">Endoplasmic reticulum</keyword>
<evidence type="ECO:0000256" key="17">
    <source>
        <dbReference type="RuleBase" id="RU000382"/>
    </source>
</evidence>
<evidence type="ECO:0000256" key="13">
    <source>
        <dbReference type="ARBA" id="ARBA00038302"/>
    </source>
</evidence>
<gene>
    <name evidence="19" type="ORF">LOD99_14414</name>
</gene>
<dbReference type="SUPFAM" id="SSF53383">
    <property type="entry name" value="PLP-dependent transferases"/>
    <property type="match status" value="1"/>
</dbReference>
<evidence type="ECO:0000256" key="4">
    <source>
        <dbReference type="ARBA" id="ARBA00004991"/>
    </source>
</evidence>
<dbReference type="AlphaFoldDB" id="A0AAV7KFK9"/>
<dbReference type="Pfam" id="PF00282">
    <property type="entry name" value="Pyridoxal_deC"/>
    <property type="match status" value="1"/>
</dbReference>